<evidence type="ECO:0000313" key="9">
    <source>
        <dbReference type="EMBL" id="GMI07007.1"/>
    </source>
</evidence>
<dbReference type="Gene3D" id="1.20.144.10">
    <property type="entry name" value="Phosphatidic acid phosphatase type 2/haloperoxidase"/>
    <property type="match status" value="1"/>
</dbReference>
<evidence type="ECO:0000256" key="1">
    <source>
        <dbReference type="ARBA" id="ARBA00004141"/>
    </source>
</evidence>
<evidence type="ECO:0000256" key="5">
    <source>
        <dbReference type="ARBA" id="ARBA00023136"/>
    </source>
</evidence>
<gene>
    <name evidence="9" type="ORF">TrVE_jg278</name>
</gene>
<dbReference type="AlphaFoldDB" id="A0A9W7CBR2"/>
<accession>A0A9W7CBR2</accession>
<sequence length="288" mass="32055">MIPKNIPLLVGSVLYLAIASVLPELQPLNIRPIPYQLISLVDGSQVVVRELGLTNAYLPDSEETVPGVELALISCGFPLAVFIVYHFLGRFFIKDSAARRNNESVDIEQVMLRGGDASDEGAAHTDGKYFSSSQWADTFRIVSSFFLGLGTTLLLTDFIKYYVGRLRPNFYDICGFDDETLSCTAEENRQNEGRKSFPSGHSSLSMVGCMYVSLFLMYKMKLAEKPTFVRFSVGLAPASLALWVAASRLVDNWHHPSDVLAGCLIGFSSAYVTFNMFYVEYFERQGNK</sequence>
<evidence type="ECO:0000259" key="8">
    <source>
        <dbReference type="SMART" id="SM00014"/>
    </source>
</evidence>
<comment type="caution">
    <text evidence="9">The sequence shown here is derived from an EMBL/GenBank/DDBJ whole genome shotgun (WGS) entry which is preliminary data.</text>
</comment>
<dbReference type="PANTHER" id="PTHR10165">
    <property type="entry name" value="LIPID PHOSPHATE PHOSPHATASE"/>
    <property type="match status" value="1"/>
</dbReference>
<dbReference type="Pfam" id="PF01569">
    <property type="entry name" value="PAP2"/>
    <property type="match status" value="1"/>
</dbReference>
<dbReference type="PANTHER" id="PTHR10165:SF35">
    <property type="entry name" value="RE23632P"/>
    <property type="match status" value="1"/>
</dbReference>
<feature type="transmembrane region" description="Helical" evidence="6">
    <location>
        <begin position="199"/>
        <end position="216"/>
    </location>
</feature>
<evidence type="ECO:0000256" key="4">
    <source>
        <dbReference type="ARBA" id="ARBA00022989"/>
    </source>
</evidence>
<dbReference type="GO" id="GO:0008195">
    <property type="term" value="F:phosphatidate phosphatase activity"/>
    <property type="evidence" value="ECO:0007669"/>
    <property type="project" value="TreeGrafter"/>
</dbReference>
<feature type="chain" id="PRO_5040770441" description="Phosphatidic acid phosphatase type 2/haloperoxidase domain-containing protein" evidence="7">
    <location>
        <begin position="24"/>
        <end position="288"/>
    </location>
</feature>
<dbReference type="Proteomes" id="UP001165160">
    <property type="component" value="Unassembled WGS sequence"/>
</dbReference>
<comment type="subcellular location">
    <subcellularLocation>
        <location evidence="1">Membrane</location>
        <topology evidence="1">Multi-pass membrane protein</topology>
    </subcellularLocation>
</comment>
<keyword evidence="7" id="KW-0732">Signal</keyword>
<feature type="domain" description="Phosphatidic acid phosphatase type 2/haloperoxidase" evidence="8">
    <location>
        <begin position="142"/>
        <end position="274"/>
    </location>
</feature>
<feature type="transmembrane region" description="Helical" evidence="6">
    <location>
        <begin position="141"/>
        <end position="163"/>
    </location>
</feature>
<dbReference type="InterPro" id="IPR000326">
    <property type="entry name" value="PAP2/HPO"/>
</dbReference>
<organism evidence="9 10">
    <name type="scientific">Triparma verrucosa</name>
    <dbReference type="NCBI Taxonomy" id="1606542"/>
    <lineage>
        <taxon>Eukaryota</taxon>
        <taxon>Sar</taxon>
        <taxon>Stramenopiles</taxon>
        <taxon>Ochrophyta</taxon>
        <taxon>Bolidophyceae</taxon>
        <taxon>Parmales</taxon>
        <taxon>Triparmaceae</taxon>
        <taxon>Triparma</taxon>
    </lineage>
</organism>
<dbReference type="InterPro" id="IPR043216">
    <property type="entry name" value="PAP-like"/>
</dbReference>
<dbReference type="SMART" id="SM00014">
    <property type="entry name" value="acidPPc"/>
    <property type="match status" value="1"/>
</dbReference>
<name>A0A9W7CBR2_9STRA</name>
<keyword evidence="10" id="KW-1185">Reference proteome</keyword>
<feature type="transmembrane region" description="Helical" evidence="6">
    <location>
        <begin position="228"/>
        <end position="247"/>
    </location>
</feature>
<feature type="signal peptide" evidence="7">
    <location>
        <begin position="1"/>
        <end position="23"/>
    </location>
</feature>
<proteinExistence type="inferred from homology"/>
<protein>
    <recommendedName>
        <fullName evidence="8">Phosphatidic acid phosphatase type 2/haloperoxidase domain-containing protein</fullName>
    </recommendedName>
</protein>
<reference evidence="10" key="1">
    <citation type="journal article" date="2023" name="Commun. Biol.">
        <title>Genome analysis of Parmales, the sister group of diatoms, reveals the evolutionary specialization of diatoms from phago-mixotrophs to photoautotrophs.</title>
        <authorList>
            <person name="Ban H."/>
            <person name="Sato S."/>
            <person name="Yoshikawa S."/>
            <person name="Yamada K."/>
            <person name="Nakamura Y."/>
            <person name="Ichinomiya M."/>
            <person name="Sato N."/>
            <person name="Blanc-Mathieu R."/>
            <person name="Endo H."/>
            <person name="Kuwata A."/>
            <person name="Ogata H."/>
        </authorList>
    </citation>
    <scope>NUCLEOTIDE SEQUENCE [LARGE SCALE GENOMIC DNA]</scope>
    <source>
        <strain evidence="10">NIES 3699</strain>
    </source>
</reference>
<keyword evidence="4 6" id="KW-1133">Transmembrane helix</keyword>
<feature type="transmembrane region" description="Helical" evidence="6">
    <location>
        <begin position="259"/>
        <end position="279"/>
    </location>
</feature>
<evidence type="ECO:0000256" key="3">
    <source>
        <dbReference type="ARBA" id="ARBA00022692"/>
    </source>
</evidence>
<comment type="similarity">
    <text evidence="2">Belongs to the PA-phosphatase related phosphoesterase family.</text>
</comment>
<dbReference type="EMBL" id="BRXX01000358">
    <property type="protein sequence ID" value="GMI07007.1"/>
    <property type="molecule type" value="Genomic_DNA"/>
</dbReference>
<feature type="transmembrane region" description="Helical" evidence="6">
    <location>
        <begin position="70"/>
        <end position="93"/>
    </location>
</feature>
<keyword evidence="5 6" id="KW-0472">Membrane</keyword>
<evidence type="ECO:0000256" key="2">
    <source>
        <dbReference type="ARBA" id="ARBA00008816"/>
    </source>
</evidence>
<dbReference type="GO" id="GO:0046839">
    <property type="term" value="P:phospholipid dephosphorylation"/>
    <property type="evidence" value="ECO:0007669"/>
    <property type="project" value="TreeGrafter"/>
</dbReference>
<keyword evidence="3 6" id="KW-0812">Transmembrane</keyword>
<dbReference type="SUPFAM" id="SSF48317">
    <property type="entry name" value="Acid phosphatase/Vanadium-dependent haloperoxidase"/>
    <property type="match status" value="1"/>
</dbReference>
<evidence type="ECO:0000313" key="10">
    <source>
        <dbReference type="Proteomes" id="UP001165160"/>
    </source>
</evidence>
<dbReference type="InterPro" id="IPR036938">
    <property type="entry name" value="PAP2/HPO_sf"/>
</dbReference>
<evidence type="ECO:0000256" key="7">
    <source>
        <dbReference type="SAM" id="SignalP"/>
    </source>
</evidence>
<dbReference type="GO" id="GO:0006644">
    <property type="term" value="P:phospholipid metabolic process"/>
    <property type="evidence" value="ECO:0007669"/>
    <property type="project" value="InterPro"/>
</dbReference>
<evidence type="ECO:0000256" key="6">
    <source>
        <dbReference type="SAM" id="Phobius"/>
    </source>
</evidence>
<dbReference type="GO" id="GO:0016020">
    <property type="term" value="C:membrane"/>
    <property type="evidence" value="ECO:0007669"/>
    <property type="project" value="UniProtKB-SubCell"/>
</dbReference>